<organism evidence="2">
    <name type="scientific">Oryza glumipatula</name>
    <dbReference type="NCBI Taxonomy" id="40148"/>
    <lineage>
        <taxon>Eukaryota</taxon>
        <taxon>Viridiplantae</taxon>
        <taxon>Streptophyta</taxon>
        <taxon>Embryophyta</taxon>
        <taxon>Tracheophyta</taxon>
        <taxon>Spermatophyta</taxon>
        <taxon>Magnoliopsida</taxon>
        <taxon>Liliopsida</taxon>
        <taxon>Poales</taxon>
        <taxon>Poaceae</taxon>
        <taxon>BOP clade</taxon>
        <taxon>Oryzoideae</taxon>
        <taxon>Oryzeae</taxon>
        <taxon>Oryzinae</taxon>
        <taxon>Oryza</taxon>
    </lineage>
</organism>
<dbReference type="Proteomes" id="UP000026961">
    <property type="component" value="Chromosome 2"/>
</dbReference>
<dbReference type="HOGENOM" id="CLU_2761895_0_0_1"/>
<evidence type="ECO:0000313" key="3">
    <source>
        <dbReference type="Proteomes" id="UP000026961"/>
    </source>
</evidence>
<proteinExistence type="predicted"/>
<evidence type="ECO:0000256" key="1">
    <source>
        <dbReference type="SAM" id="MobiDB-lite"/>
    </source>
</evidence>
<reference evidence="2" key="1">
    <citation type="submission" date="2015-04" db="UniProtKB">
        <authorList>
            <consortium name="EnsemblPlants"/>
        </authorList>
    </citation>
    <scope>IDENTIFICATION</scope>
</reference>
<protein>
    <submittedName>
        <fullName evidence="2">Uncharacterized protein</fullName>
    </submittedName>
</protein>
<dbReference type="EnsemblPlants" id="OGLUM02G18500.1">
    <property type="protein sequence ID" value="OGLUM02G18500.1"/>
    <property type="gene ID" value="OGLUM02G18500"/>
</dbReference>
<feature type="region of interest" description="Disordered" evidence="1">
    <location>
        <begin position="1"/>
        <end position="24"/>
    </location>
</feature>
<dbReference type="Gramene" id="OGLUM02G18500.1">
    <property type="protein sequence ID" value="OGLUM02G18500.1"/>
    <property type="gene ID" value="OGLUM02G18500"/>
</dbReference>
<dbReference type="AlphaFoldDB" id="A0A0D9YSV3"/>
<accession>A0A0D9YSV3</accession>
<keyword evidence="3" id="KW-1185">Reference proteome</keyword>
<evidence type="ECO:0000313" key="2">
    <source>
        <dbReference type="EnsemblPlants" id="OGLUM02G18500.1"/>
    </source>
</evidence>
<name>A0A0D9YSV3_9ORYZ</name>
<sequence>MAIPALRSSVAANPAAPASGGSAAAGLRSRGALAATVGATHCGDGNDDGGNGVDQSYLRYIGGGEPLSRL</sequence>
<feature type="compositionally biased region" description="Low complexity" evidence="1">
    <location>
        <begin position="8"/>
        <end position="24"/>
    </location>
</feature>
<reference evidence="2" key="2">
    <citation type="submission" date="2018-05" db="EMBL/GenBank/DDBJ databases">
        <title>OgluRS3 (Oryza glumaepatula Reference Sequence Version 3).</title>
        <authorList>
            <person name="Zhang J."/>
            <person name="Kudrna D."/>
            <person name="Lee S."/>
            <person name="Talag J."/>
            <person name="Welchert J."/>
            <person name="Wing R.A."/>
        </authorList>
    </citation>
    <scope>NUCLEOTIDE SEQUENCE [LARGE SCALE GENOMIC DNA]</scope>
</reference>